<evidence type="ECO:0000256" key="10">
    <source>
        <dbReference type="SAM" id="Phobius"/>
    </source>
</evidence>
<keyword evidence="3 8" id="KW-0812">Transmembrane</keyword>
<evidence type="ECO:0000259" key="11">
    <source>
        <dbReference type="Pfam" id="PF07885"/>
    </source>
</evidence>
<organism evidence="12 13">
    <name type="scientific">Ancylostoma caninum</name>
    <name type="common">Dog hookworm</name>
    <dbReference type="NCBI Taxonomy" id="29170"/>
    <lineage>
        <taxon>Eukaryota</taxon>
        <taxon>Metazoa</taxon>
        <taxon>Ecdysozoa</taxon>
        <taxon>Nematoda</taxon>
        <taxon>Chromadorea</taxon>
        <taxon>Rhabditida</taxon>
        <taxon>Rhabditina</taxon>
        <taxon>Rhabditomorpha</taxon>
        <taxon>Strongyloidea</taxon>
        <taxon>Ancylostomatidae</taxon>
        <taxon>Ancylostomatinae</taxon>
        <taxon>Ancylostoma</taxon>
    </lineage>
</organism>
<sequence length="486" mass="54981">MTRSRVNSETHEDTQKSILKNSKGLAGVAEIEASVDDNKVKETNGDEQLTLQNYEKNRRSDHHLHPNHGTIAMIERQMSKTLPTAPVMPTPTSTERKFTDSFYWMSHLHKKVGLSHIILLLVLTAYTFLGAVVFYYLETPNERMVVAERKVKLDDRIQQLAEHLSAVAENKTAEEMAEDVKAAYIEMLDVEGTYKWSTFYRSADPENNYKWTYGSSFFFAMNVYTTTGYGSIAPETRPGQWFVIIYGFIFVPVTLVVIRDLGQWGLLAVTKVYARILLRYRRWRGRKSEKSNEVIRLPIIISILIMTGFLLGSTVFIYYLDAFSGPPGTGLDCFHSLYFSYMSFTTIGLGDVMPNNATFAPIVSILFFLGLPILKVVNRMTYLTIENGAFGVLTVIENRIDNYWEGKQAASTGVETGVSEEGPKAKEDQDEIPAEWVNNITINSIATFMKANRDVYGGSFGKVNLRAADVLPQNEQETVLSRRSHR</sequence>
<dbReference type="PANTHER" id="PTHR11003:SF305">
    <property type="entry name" value="POTASSIUM CHANNEL DOMAIN-CONTAINING PROTEIN"/>
    <property type="match status" value="1"/>
</dbReference>
<feature type="transmembrane region" description="Helical" evidence="10">
    <location>
        <begin position="299"/>
        <end position="320"/>
    </location>
</feature>
<dbReference type="InterPro" id="IPR013099">
    <property type="entry name" value="K_chnl_dom"/>
</dbReference>
<dbReference type="GO" id="GO:0022841">
    <property type="term" value="F:potassium ion leak channel activity"/>
    <property type="evidence" value="ECO:0007669"/>
    <property type="project" value="TreeGrafter"/>
</dbReference>
<proteinExistence type="inferred from homology"/>
<feature type="domain" description="Potassium channel" evidence="11">
    <location>
        <begin position="196"/>
        <end position="264"/>
    </location>
</feature>
<comment type="caution">
    <text evidence="12">The sequence shown here is derived from an EMBL/GenBank/DDBJ whole genome shotgun (WGS) entry which is preliminary data.</text>
</comment>
<name>A0A368GXQ3_ANCCA</name>
<feature type="transmembrane region" description="Helical" evidence="10">
    <location>
        <begin position="359"/>
        <end position="377"/>
    </location>
</feature>
<keyword evidence="6 10" id="KW-0472">Membrane</keyword>
<dbReference type="OrthoDB" id="297496at2759"/>
<dbReference type="PRINTS" id="PR01333">
    <property type="entry name" value="2POREKCHANEL"/>
</dbReference>
<reference evidence="12 13" key="1">
    <citation type="submission" date="2014-10" db="EMBL/GenBank/DDBJ databases">
        <title>Draft genome of the hookworm Ancylostoma caninum.</title>
        <authorList>
            <person name="Mitreva M."/>
        </authorList>
    </citation>
    <scope>NUCLEOTIDE SEQUENCE [LARGE SCALE GENOMIC DNA]</scope>
    <source>
        <strain evidence="12 13">Baltimore</strain>
    </source>
</reference>
<dbReference type="GO" id="GO:0005886">
    <property type="term" value="C:plasma membrane"/>
    <property type="evidence" value="ECO:0007669"/>
    <property type="project" value="TreeGrafter"/>
</dbReference>
<comment type="subcellular location">
    <subcellularLocation>
        <location evidence="1">Membrane</location>
        <topology evidence="1">Multi-pass membrane protein</topology>
    </subcellularLocation>
</comment>
<evidence type="ECO:0000256" key="1">
    <source>
        <dbReference type="ARBA" id="ARBA00004141"/>
    </source>
</evidence>
<dbReference type="Gene3D" id="1.10.287.70">
    <property type="match status" value="1"/>
</dbReference>
<dbReference type="FunFam" id="1.10.287.70:FF:000151">
    <property type="entry name" value="TWiK family of potassium channels"/>
    <property type="match status" value="1"/>
</dbReference>
<dbReference type="STRING" id="29170.A0A368GXQ3"/>
<feature type="region of interest" description="Disordered" evidence="9">
    <location>
        <begin position="1"/>
        <end position="23"/>
    </location>
</feature>
<keyword evidence="13" id="KW-1185">Reference proteome</keyword>
<dbReference type="GO" id="GO:0030322">
    <property type="term" value="P:stabilization of membrane potential"/>
    <property type="evidence" value="ECO:0007669"/>
    <property type="project" value="TreeGrafter"/>
</dbReference>
<feature type="transmembrane region" description="Helical" evidence="10">
    <location>
        <begin position="117"/>
        <end position="137"/>
    </location>
</feature>
<dbReference type="Pfam" id="PF07885">
    <property type="entry name" value="Ion_trans_2"/>
    <property type="match status" value="2"/>
</dbReference>
<accession>A0A368GXQ3</accession>
<evidence type="ECO:0000256" key="8">
    <source>
        <dbReference type="RuleBase" id="RU003857"/>
    </source>
</evidence>
<dbReference type="GO" id="GO:0015271">
    <property type="term" value="F:outward rectifier potassium channel activity"/>
    <property type="evidence" value="ECO:0007669"/>
    <property type="project" value="TreeGrafter"/>
</dbReference>
<feature type="transmembrane region" description="Helical" evidence="10">
    <location>
        <begin position="261"/>
        <end position="278"/>
    </location>
</feature>
<keyword evidence="7 8" id="KW-0407">Ion channel</keyword>
<dbReference type="InterPro" id="IPR003280">
    <property type="entry name" value="2pore_dom_K_chnl"/>
</dbReference>
<feature type="transmembrane region" description="Helical" evidence="10">
    <location>
        <begin position="211"/>
        <end position="232"/>
    </location>
</feature>
<dbReference type="PANTHER" id="PTHR11003">
    <property type="entry name" value="POTASSIUM CHANNEL, SUBFAMILY K"/>
    <property type="match status" value="1"/>
</dbReference>
<gene>
    <name evidence="12" type="ORF">ANCCAN_05814</name>
</gene>
<feature type="compositionally biased region" description="Basic and acidic residues" evidence="9">
    <location>
        <begin position="1"/>
        <end position="15"/>
    </location>
</feature>
<evidence type="ECO:0000256" key="9">
    <source>
        <dbReference type="SAM" id="MobiDB-lite"/>
    </source>
</evidence>
<keyword evidence="4 10" id="KW-1133">Transmembrane helix</keyword>
<comment type="similarity">
    <text evidence="8">Belongs to the two pore domain potassium channel (TC 1.A.1.8) family.</text>
</comment>
<evidence type="ECO:0000256" key="5">
    <source>
        <dbReference type="ARBA" id="ARBA00023065"/>
    </source>
</evidence>
<feature type="transmembrane region" description="Helical" evidence="10">
    <location>
        <begin position="239"/>
        <end position="255"/>
    </location>
</feature>
<evidence type="ECO:0000256" key="3">
    <source>
        <dbReference type="ARBA" id="ARBA00022692"/>
    </source>
</evidence>
<dbReference type="SUPFAM" id="SSF81324">
    <property type="entry name" value="Voltage-gated potassium channels"/>
    <property type="match status" value="2"/>
</dbReference>
<evidence type="ECO:0000313" key="12">
    <source>
        <dbReference type="EMBL" id="RCN48129.1"/>
    </source>
</evidence>
<evidence type="ECO:0000256" key="2">
    <source>
        <dbReference type="ARBA" id="ARBA00022448"/>
    </source>
</evidence>
<dbReference type="AlphaFoldDB" id="A0A368GXQ3"/>
<feature type="domain" description="Potassium channel" evidence="11">
    <location>
        <begin position="309"/>
        <end position="374"/>
    </location>
</feature>
<evidence type="ECO:0000256" key="7">
    <source>
        <dbReference type="ARBA" id="ARBA00023303"/>
    </source>
</evidence>
<protein>
    <submittedName>
        <fullName evidence="12">Ion channel</fullName>
    </submittedName>
</protein>
<keyword evidence="5 8" id="KW-0406">Ion transport</keyword>
<evidence type="ECO:0000256" key="4">
    <source>
        <dbReference type="ARBA" id="ARBA00022989"/>
    </source>
</evidence>
<evidence type="ECO:0000256" key="6">
    <source>
        <dbReference type="ARBA" id="ARBA00023136"/>
    </source>
</evidence>
<dbReference type="Proteomes" id="UP000252519">
    <property type="component" value="Unassembled WGS sequence"/>
</dbReference>
<evidence type="ECO:0000313" key="13">
    <source>
        <dbReference type="Proteomes" id="UP000252519"/>
    </source>
</evidence>
<dbReference type="EMBL" id="JOJR01000051">
    <property type="protein sequence ID" value="RCN48129.1"/>
    <property type="molecule type" value="Genomic_DNA"/>
</dbReference>
<keyword evidence="2 8" id="KW-0813">Transport</keyword>